<dbReference type="AlphaFoldDB" id="M7ZM37"/>
<name>M7ZM37_TRIUA</name>
<feature type="region of interest" description="Disordered" evidence="1">
    <location>
        <begin position="255"/>
        <end position="275"/>
    </location>
</feature>
<dbReference type="PANTHER" id="PTHR33167">
    <property type="entry name" value="TRANSCRIPTION FACTOR, PUTATIVE (DUF863)-RELATED"/>
    <property type="match status" value="1"/>
</dbReference>
<dbReference type="OMA" id="EPMDEHC"/>
<dbReference type="eggNOG" id="ENOG502S75D">
    <property type="taxonomic scope" value="Eukaryota"/>
</dbReference>
<dbReference type="STRING" id="4572.M7ZM37"/>
<proteinExistence type="predicted"/>
<reference evidence="2" key="1">
    <citation type="journal article" date="2013" name="Nature">
        <title>Draft genome of the wheat A-genome progenitor Triticum urartu.</title>
        <authorList>
            <person name="Ling H.Q."/>
            <person name="Zhao S."/>
            <person name="Liu D."/>
            <person name="Wang J."/>
            <person name="Sun H."/>
            <person name="Zhang C."/>
            <person name="Fan H."/>
            <person name="Li D."/>
            <person name="Dong L."/>
            <person name="Tao Y."/>
            <person name="Gao C."/>
            <person name="Wu H."/>
            <person name="Li Y."/>
            <person name="Cui Y."/>
            <person name="Guo X."/>
            <person name="Zheng S."/>
            <person name="Wang B."/>
            <person name="Yu K."/>
            <person name="Liang Q."/>
            <person name="Yang W."/>
            <person name="Lou X."/>
            <person name="Chen J."/>
            <person name="Feng M."/>
            <person name="Jian J."/>
            <person name="Zhang X."/>
            <person name="Luo G."/>
            <person name="Jiang Y."/>
            <person name="Liu J."/>
            <person name="Wang Z."/>
            <person name="Sha Y."/>
            <person name="Zhang B."/>
            <person name="Wu H."/>
            <person name="Tang D."/>
            <person name="Shen Q."/>
            <person name="Xue P."/>
            <person name="Zou S."/>
            <person name="Wang X."/>
            <person name="Liu X."/>
            <person name="Wang F."/>
            <person name="Yang Y."/>
            <person name="An X."/>
            <person name="Dong Z."/>
            <person name="Zhang K."/>
            <person name="Zhang X."/>
            <person name="Luo M.C."/>
            <person name="Dvorak J."/>
            <person name="Tong Y."/>
            <person name="Wang J."/>
            <person name="Yang H."/>
            <person name="Li Z."/>
            <person name="Wang D."/>
            <person name="Zhang A."/>
            <person name="Wang J."/>
        </authorList>
    </citation>
    <scope>NUCLEOTIDE SEQUENCE</scope>
</reference>
<dbReference type="PANTHER" id="PTHR33167:SF61">
    <property type="entry name" value="OS06G0694400 PROTEIN"/>
    <property type="match status" value="1"/>
</dbReference>
<organism evidence="2">
    <name type="scientific">Triticum urartu</name>
    <name type="common">Red wild einkorn</name>
    <name type="synonym">Crithodium urartu</name>
    <dbReference type="NCBI Taxonomy" id="4572"/>
    <lineage>
        <taxon>Eukaryota</taxon>
        <taxon>Viridiplantae</taxon>
        <taxon>Streptophyta</taxon>
        <taxon>Embryophyta</taxon>
        <taxon>Tracheophyta</taxon>
        <taxon>Spermatophyta</taxon>
        <taxon>Magnoliopsida</taxon>
        <taxon>Liliopsida</taxon>
        <taxon>Poales</taxon>
        <taxon>Poaceae</taxon>
        <taxon>BOP clade</taxon>
        <taxon>Pooideae</taxon>
        <taxon>Triticodae</taxon>
        <taxon>Triticeae</taxon>
        <taxon>Triticinae</taxon>
        <taxon>Triticum</taxon>
    </lineage>
</organism>
<protein>
    <submittedName>
        <fullName evidence="2">Uncharacterized protein</fullName>
    </submittedName>
</protein>
<feature type="region of interest" description="Disordered" evidence="1">
    <location>
        <begin position="213"/>
        <end position="236"/>
    </location>
</feature>
<feature type="compositionally biased region" description="Basic and acidic residues" evidence="1">
    <location>
        <begin position="214"/>
        <end position="230"/>
    </location>
</feature>
<accession>M7ZM37</accession>
<sequence length="275" mass="31648">MRDRQPQHESPIFRILFALLEKGGITIIRELESRGSVQKLAKILLKASGGELLNDILADIMDRYSKHDSKESLRRTIMEHDEVFRQQCMVLLTCIVIHLKTNYYCSVIVLSFCNSEFYIPVFLRQVHELHRLYRVQKALMAELRGEHSFQLRTEDTREMVQGHRPNLKNSSCTSETSQSACLGNAQYSDTRQLPEQSFLQECKPVSCLNLFDEETSRSQERRPESSKSVEGESWSVSMEGDLDLKLSIAPSSNATKAPHWLFSDSRERNPSGQHR</sequence>
<gene>
    <name evidence="2" type="ORF">TRIUR3_05019</name>
</gene>
<dbReference type="EMBL" id="KD057508">
    <property type="protein sequence ID" value="EMS64303.1"/>
    <property type="molecule type" value="Genomic_DNA"/>
</dbReference>
<evidence type="ECO:0000256" key="1">
    <source>
        <dbReference type="SAM" id="MobiDB-lite"/>
    </source>
</evidence>
<evidence type="ECO:0000313" key="2">
    <source>
        <dbReference type="EMBL" id="EMS64303.1"/>
    </source>
</evidence>